<dbReference type="AlphaFoldDB" id="A4GJ67"/>
<comment type="similarity">
    <text evidence="1 3 7">Belongs to the Glu/Leu/Phe/Val dehydrogenases family.</text>
</comment>
<protein>
    <recommendedName>
        <fullName evidence="3">Glutamate dehydrogenase</fullName>
    </recommendedName>
</protein>
<dbReference type="Gene3D" id="3.40.50.720">
    <property type="entry name" value="NAD(P)-binding Rossmann-like Domain"/>
    <property type="match status" value="1"/>
</dbReference>
<evidence type="ECO:0000259" key="8">
    <source>
        <dbReference type="SMART" id="SM00839"/>
    </source>
</evidence>
<feature type="binding site" evidence="5">
    <location>
        <position position="138"/>
    </location>
    <ligand>
        <name>substrate</name>
    </ligand>
</feature>
<keyword evidence="2 3" id="KW-0560">Oxidoreductase</keyword>
<evidence type="ECO:0000256" key="3">
    <source>
        <dbReference type="PIRNR" id="PIRNR000185"/>
    </source>
</evidence>
<dbReference type="GO" id="GO:0004352">
    <property type="term" value="F:glutamate dehydrogenase (NAD+) activity"/>
    <property type="evidence" value="ECO:0007669"/>
    <property type="project" value="TreeGrafter"/>
</dbReference>
<feature type="binding site" evidence="5">
    <location>
        <position position="407"/>
    </location>
    <ligand>
        <name>substrate</name>
    </ligand>
</feature>
<proteinExistence type="inferred from homology"/>
<organism evidence="9">
    <name type="scientific">uncultured marine bacterium EB0_49D07</name>
    <dbReference type="NCBI Taxonomy" id="415439"/>
    <lineage>
        <taxon>Bacteria</taxon>
        <taxon>environmental samples</taxon>
    </lineage>
</organism>
<dbReference type="InterPro" id="IPR006097">
    <property type="entry name" value="Glu/Leu/Phe/Val/Trp_DH_dimer"/>
</dbReference>
<name>A4GJ67_9BACT</name>
<keyword evidence="5" id="KW-0547">Nucleotide-binding</keyword>
<dbReference type="InterPro" id="IPR033922">
    <property type="entry name" value="NAD_bind_Glu_DH"/>
</dbReference>
<gene>
    <name evidence="9" type="ORF">MBMO_EB0-49D07.0005</name>
</gene>
<dbReference type="Pfam" id="PF02812">
    <property type="entry name" value="ELFV_dehydrog_N"/>
    <property type="match status" value="1"/>
</dbReference>
<accession>A4GJ67</accession>
<dbReference type="SUPFAM" id="SSF51735">
    <property type="entry name" value="NAD(P)-binding Rossmann-fold domains"/>
    <property type="match status" value="1"/>
</dbReference>
<dbReference type="GO" id="GO:0000166">
    <property type="term" value="F:nucleotide binding"/>
    <property type="evidence" value="ECO:0007669"/>
    <property type="project" value="UniProtKB-KW"/>
</dbReference>
<feature type="domain" description="Glutamate/phenylalanine/leucine/valine/L-tryptophan dehydrogenase C-terminal" evidence="8">
    <location>
        <begin position="231"/>
        <end position="512"/>
    </location>
</feature>
<evidence type="ECO:0000256" key="4">
    <source>
        <dbReference type="PIRSR" id="PIRSR000185-1"/>
    </source>
</evidence>
<keyword evidence="5" id="KW-0520">NAD</keyword>
<feature type="binding site" evidence="5">
    <location>
        <position position="277"/>
    </location>
    <ligand>
        <name>NAD(+)</name>
        <dbReference type="ChEBI" id="CHEBI:57540"/>
    </ligand>
</feature>
<evidence type="ECO:0000256" key="7">
    <source>
        <dbReference type="RuleBase" id="RU004417"/>
    </source>
</evidence>
<feature type="binding site" evidence="5">
    <location>
        <position position="238"/>
    </location>
    <ligand>
        <name>NAD(+)</name>
        <dbReference type="ChEBI" id="CHEBI:57540"/>
    </ligand>
</feature>
<feature type="site" description="Important for catalysis" evidence="6">
    <location>
        <position position="192"/>
    </location>
</feature>
<dbReference type="SUPFAM" id="SSF53223">
    <property type="entry name" value="Aminoacid dehydrogenase-like, N-terminal domain"/>
    <property type="match status" value="1"/>
</dbReference>
<dbReference type="FunFam" id="3.40.50.720:FF:000100">
    <property type="entry name" value="Glutamate dehydrogenase 1, mitochondrial"/>
    <property type="match status" value="1"/>
</dbReference>
<sequence length="513" mass="57171">MGRAMGFEPTASGATIQRSNQLSYARQETKHYRCKKHIIIFFQEVILVNADFLTSTNKLFDQALEYTDISPDLAKRIKVCNSTYTINFGVKIRNEIHTFTGWRSVHSEHLEPAKGGIRYDLASSQEEVEALAALMTFKCAIIEVPYGGSKGALKINPKDWTLPEIEKITRRFAQELIKRDLINPAQNVPAPDVGTGAKEMSWIADEYRKIFPTDINALACVTGKPPEKGGLVGRSEATGRGVQYIIKEFFRHEEDFVAAGFKGGLKGKKIAIQGLGNVGYHAAKFLHEEDECKIVCIMEHNGAILNSEGLNVEAAKTYQMEHGTFEGFDGGSFEKNSSEMLCMDCDILIPAARENVIDSSNAESIKAKLIVEAANGPITFEADKMLNAQNIIIIPDIMANAGGVAVSYFEWVRNLRHIRFGRLEKRRNAYQFDTLISAIETMTGKEMPDKFKEQFVEGANEIDLVRSGLDDMMREAYQKVRTAKAENNIPDLRTAAYKVALDRIAISYDSIGL</sequence>
<reference evidence="9" key="1">
    <citation type="journal article" date="2007" name="Environ. Microbiol.">
        <title>Proteorhodopsin photosystem gene clusters exhibit co-evolutionary trends and shared ancestry among diverse marine microbial phyla.</title>
        <authorList>
            <person name="McCarren J."/>
            <person name="Delong E.F."/>
        </authorList>
    </citation>
    <scope>NUCLEOTIDE SEQUENCE</scope>
</reference>
<evidence type="ECO:0000256" key="2">
    <source>
        <dbReference type="ARBA" id="ARBA00023002"/>
    </source>
</evidence>
<feature type="binding site" evidence="5">
    <location>
        <position position="114"/>
    </location>
    <ligand>
        <name>substrate</name>
    </ligand>
</feature>
<dbReference type="CDD" id="cd01076">
    <property type="entry name" value="NAD_bind_1_Glu_DH"/>
    <property type="match status" value="1"/>
</dbReference>
<dbReference type="SMART" id="SM00839">
    <property type="entry name" value="ELFV_dehydrog"/>
    <property type="match status" value="1"/>
</dbReference>
<evidence type="ECO:0000256" key="1">
    <source>
        <dbReference type="ARBA" id="ARBA00006382"/>
    </source>
</evidence>
<dbReference type="PRINTS" id="PR00082">
    <property type="entry name" value="GLFDHDRGNASE"/>
</dbReference>
<dbReference type="PANTHER" id="PTHR11606:SF13">
    <property type="entry name" value="GLUTAMATE DEHYDROGENASE 1, MITOCHONDRIAL"/>
    <property type="match status" value="1"/>
</dbReference>
<dbReference type="PANTHER" id="PTHR11606">
    <property type="entry name" value="GLUTAMATE DEHYDROGENASE"/>
    <property type="match status" value="1"/>
</dbReference>
<evidence type="ECO:0000313" key="9">
    <source>
        <dbReference type="EMBL" id="ABL97162.1"/>
    </source>
</evidence>
<dbReference type="Pfam" id="PF00208">
    <property type="entry name" value="ELFV_dehydrog"/>
    <property type="match status" value="1"/>
</dbReference>
<dbReference type="InterPro" id="IPR036291">
    <property type="entry name" value="NAD(P)-bd_dom_sf"/>
</dbReference>
<dbReference type="GO" id="GO:0006538">
    <property type="term" value="P:L-glutamate catabolic process"/>
    <property type="evidence" value="ECO:0007669"/>
    <property type="project" value="TreeGrafter"/>
</dbReference>
<dbReference type="Gene3D" id="3.40.50.10860">
    <property type="entry name" value="Leucine Dehydrogenase, chain A, domain 1"/>
    <property type="match status" value="1"/>
</dbReference>
<dbReference type="InterPro" id="IPR006096">
    <property type="entry name" value="Glu/Leu/Phe/Val/Trp_DH_C"/>
</dbReference>
<dbReference type="EMBL" id="EF107099">
    <property type="protein sequence ID" value="ABL97162.1"/>
    <property type="molecule type" value="Genomic_DNA"/>
</dbReference>
<dbReference type="InterPro" id="IPR006095">
    <property type="entry name" value="Glu/Leu/Phe/Val/Trp_DH"/>
</dbReference>
<evidence type="ECO:0000256" key="5">
    <source>
        <dbReference type="PIRSR" id="PIRSR000185-2"/>
    </source>
</evidence>
<evidence type="ECO:0000256" key="6">
    <source>
        <dbReference type="PIRSR" id="PIRSR000185-3"/>
    </source>
</evidence>
<dbReference type="InterPro" id="IPR014362">
    <property type="entry name" value="Glu_DH"/>
</dbReference>
<dbReference type="InterPro" id="IPR046346">
    <property type="entry name" value="Aminoacid_DH-like_N_sf"/>
</dbReference>
<dbReference type="PIRSF" id="PIRSF000185">
    <property type="entry name" value="Glu_DH"/>
    <property type="match status" value="1"/>
</dbReference>
<feature type="active site" description="Proton donor" evidence="4">
    <location>
        <position position="150"/>
    </location>
</feature>